<sequence>MTGKQTGLDAMFPKASGQDAGLPSWPTYVHPRDDT</sequence>
<evidence type="ECO:0000256" key="1">
    <source>
        <dbReference type="SAM" id="MobiDB-lite"/>
    </source>
</evidence>
<dbReference type="AlphaFoldDB" id="A0A382QIT5"/>
<evidence type="ECO:0000313" key="2">
    <source>
        <dbReference type="EMBL" id="SVC84907.1"/>
    </source>
</evidence>
<feature type="region of interest" description="Disordered" evidence="1">
    <location>
        <begin position="1"/>
        <end position="35"/>
    </location>
</feature>
<name>A0A382QIT5_9ZZZZ</name>
<dbReference type="EMBL" id="UINC01114536">
    <property type="protein sequence ID" value="SVC84907.1"/>
    <property type="molecule type" value="Genomic_DNA"/>
</dbReference>
<protein>
    <submittedName>
        <fullName evidence="2">Uncharacterized protein</fullName>
    </submittedName>
</protein>
<organism evidence="2">
    <name type="scientific">marine metagenome</name>
    <dbReference type="NCBI Taxonomy" id="408172"/>
    <lineage>
        <taxon>unclassified sequences</taxon>
        <taxon>metagenomes</taxon>
        <taxon>ecological metagenomes</taxon>
    </lineage>
</organism>
<accession>A0A382QIT5</accession>
<proteinExistence type="predicted"/>
<gene>
    <name evidence="2" type="ORF">METZ01_LOCUS337761</name>
</gene>
<reference evidence="2" key="1">
    <citation type="submission" date="2018-05" db="EMBL/GenBank/DDBJ databases">
        <authorList>
            <person name="Lanie J.A."/>
            <person name="Ng W.-L."/>
            <person name="Kazmierczak K.M."/>
            <person name="Andrzejewski T.M."/>
            <person name="Davidsen T.M."/>
            <person name="Wayne K.J."/>
            <person name="Tettelin H."/>
            <person name="Glass J.I."/>
            <person name="Rusch D."/>
            <person name="Podicherti R."/>
            <person name="Tsui H.-C.T."/>
            <person name="Winkler M.E."/>
        </authorList>
    </citation>
    <scope>NUCLEOTIDE SEQUENCE</scope>
</reference>